<protein>
    <submittedName>
        <fullName evidence="2">Acetyl-CoA carboxylase 2</fullName>
    </submittedName>
</protein>
<dbReference type="InterPro" id="IPR013537">
    <property type="entry name" value="AcCoA_COase_cen"/>
</dbReference>
<dbReference type="AlphaFoldDB" id="A0A094LEK3"/>
<keyword evidence="3" id="KW-1185">Reference proteome</keyword>
<name>A0A094LEK3_PODCR</name>
<dbReference type="OrthoDB" id="14612at2759"/>
<evidence type="ECO:0000313" key="2">
    <source>
        <dbReference type="EMBL" id="KFZ69145.1"/>
    </source>
</evidence>
<dbReference type="GO" id="GO:0006633">
    <property type="term" value="P:fatty acid biosynthetic process"/>
    <property type="evidence" value="ECO:0007669"/>
    <property type="project" value="InterPro"/>
</dbReference>
<dbReference type="GO" id="GO:0005739">
    <property type="term" value="C:mitochondrion"/>
    <property type="evidence" value="ECO:0007669"/>
    <property type="project" value="TreeGrafter"/>
</dbReference>
<feature type="non-terminal residue" evidence="2">
    <location>
        <position position="1"/>
    </location>
</feature>
<accession>A0A094LEK3</accession>
<gene>
    <name evidence="2" type="ORF">N338_08023</name>
</gene>
<feature type="non-terminal residue" evidence="2">
    <location>
        <position position="167"/>
    </location>
</feature>
<sequence length="167" mass="19257">RMSVPISISNPDLARHSTELFMDSGFSPLSQRMGAMVAFSRFEDFTRNFDEVISCFADPPSENALFSEARATIYEEEDAKNIHEEPIHILNVALRCAEHAEDEKLVPIFRAFAQSKKNVLVGCGLRRITFLIAQHREFPKFFTFRARDEFAEDRIYRHLEPALAFQL</sequence>
<evidence type="ECO:0000313" key="3">
    <source>
        <dbReference type="Proteomes" id="UP000053854"/>
    </source>
</evidence>
<proteinExistence type="predicted"/>
<feature type="domain" description="Acetyl-CoA carboxylase central" evidence="1">
    <location>
        <begin position="28"/>
        <end position="167"/>
    </location>
</feature>
<reference evidence="2 3" key="1">
    <citation type="submission" date="2014-04" db="EMBL/GenBank/DDBJ databases">
        <title>Genome evolution of avian class.</title>
        <authorList>
            <person name="Zhang G."/>
            <person name="Li C."/>
        </authorList>
    </citation>
    <scope>NUCLEOTIDE SEQUENCE [LARGE SCALE GENOMIC DNA]</scope>
    <source>
        <strain evidence="2">BGI_N338</strain>
    </source>
</reference>
<dbReference type="PANTHER" id="PTHR45728:SF1">
    <property type="entry name" value="ACETYL-COA CARBOXYLASE 2"/>
    <property type="match status" value="1"/>
</dbReference>
<dbReference type="Proteomes" id="UP000053854">
    <property type="component" value="Unassembled WGS sequence"/>
</dbReference>
<dbReference type="PANTHER" id="PTHR45728">
    <property type="entry name" value="ACETYL-COA CARBOXYLASE, ISOFORM A"/>
    <property type="match status" value="1"/>
</dbReference>
<organism evidence="2 3">
    <name type="scientific">Podiceps cristatus</name>
    <name type="common">Great crested grebe</name>
    <dbReference type="NCBI Taxonomy" id="345573"/>
    <lineage>
        <taxon>Eukaryota</taxon>
        <taxon>Metazoa</taxon>
        <taxon>Chordata</taxon>
        <taxon>Craniata</taxon>
        <taxon>Vertebrata</taxon>
        <taxon>Euteleostomi</taxon>
        <taxon>Archelosauria</taxon>
        <taxon>Archosauria</taxon>
        <taxon>Dinosauria</taxon>
        <taxon>Saurischia</taxon>
        <taxon>Theropoda</taxon>
        <taxon>Coelurosauria</taxon>
        <taxon>Aves</taxon>
        <taxon>Neognathae</taxon>
        <taxon>Neoaves</taxon>
        <taxon>Mirandornithes</taxon>
        <taxon>Podicipediformes</taxon>
        <taxon>Podicipedidae</taxon>
        <taxon>Podiceps</taxon>
    </lineage>
</organism>
<dbReference type="GO" id="GO:0003989">
    <property type="term" value="F:acetyl-CoA carboxylase activity"/>
    <property type="evidence" value="ECO:0007669"/>
    <property type="project" value="InterPro"/>
</dbReference>
<dbReference type="EMBL" id="KL288347">
    <property type="protein sequence ID" value="KFZ69145.1"/>
    <property type="molecule type" value="Genomic_DNA"/>
</dbReference>
<dbReference type="GO" id="GO:0005524">
    <property type="term" value="F:ATP binding"/>
    <property type="evidence" value="ECO:0007669"/>
    <property type="project" value="InterPro"/>
</dbReference>
<dbReference type="InterPro" id="IPR049076">
    <property type="entry name" value="ACCA"/>
</dbReference>
<dbReference type="Pfam" id="PF08326">
    <property type="entry name" value="ACC_central"/>
    <property type="match status" value="1"/>
</dbReference>
<evidence type="ECO:0000259" key="1">
    <source>
        <dbReference type="Pfam" id="PF08326"/>
    </source>
</evidence>